<keyword evidence="15" id="KW-1185">Reference proteome</keyword>
<keyword evidence="4 12" id="KW-0808">Transferase</keyword>
<dbReference type="Gene3D" id="3.40.1190.20">
    <property type="match status" value="1"/>
</dbReference>
<dbReference type="AlphaFoldDB" id="A0A1H7W644"/>
<evidence type="ECO:0000256" key="6">
    <source>
        <dbReference type="ARBA" id="ARBA00022741"/>
    </source>
</evidence>
<dbReference type="CDD" id="cd01174">
    <property type="entry name" value="ribokinase"/>
    <property type="match status" value="1"/>
</dbReference>
<feature type="binding site" evidence="12">
    <location>
        <position position="288"/>
    </location>
    <ligand>
        <name>K(+)</name>
        <dbReference type="ChEBI" id="CHEBI:29103"/>
    </ligand>
</feature>
<dbReference type="GO" id="GO:0004747">
    <property type="term" value="F:ribokinase activity"/>
    <property type="evidence" value="ECO:0007669"/>
    <property type="project" value="UniProtKB-UniRule"/>
</dbReference>
<dbReference type="InterPro" id="IPR029056">
    <property type="entry name" value="Ribokinase-like"/>
</dbReference>
<dbReference type="GO" id="GO:0046872">
    <property type="term" value="F:metal ion binding"/>
    <property type="evidence" value="ECO:0007669"/>
    <property type="project" value="UniProtKB-KW"/>
</dbReference>
<keyword evidence="5 12" id="KW-0479">Metal-binding</keyword>
<evidence type="ECO:0000256" key="11">
    <source>
        <dbReference type="ARBA" id="ARBA00023277"/>
    </source>
</evidence>
<feature type="binding site" evidence="12">
    <location>
        <position position="286"/>
    </location>
    <ligand>
        <name>K(+)</name>
        <dbReference type="ChEBI" id="CHEBI:29103"/>
    </ligand>
</feature>
<evidence type="ECO:0000313" key="15">
    <source>
        <dbReference type="Proteomes" id="UP000199421"/>
    </source>
</evidence>
<dbReference type="GO" id="GO:0019303">
    <property type="term" value="P:D-ribose catabolic process"/>
    <property type="evidence" value="ECO:0007669"/>
    <property type="project" value="UniProtKB-UniRule"/>
</dbReference>
<feature type="binding site" evidence="12">
    <location>
        <position position="141"/>
    </location>
    <ligand>
        <name>substrate</name>
    </ligand>
</feature>
<keyword evidence="7 12" id="KW-0418">Kinase</keyword>
<dbReference type="PROSITE" id="PS00584">
    <property type="entry name" value="PFKB_KINASES_2"/>
    <property type="match status" value="1"/>
</dbReference>
<feature type="binding site" evidence="12">
    <location>
        <position position="253"/>
    </location>
    <ligand>
        <name>substrate</name>
    </ligand>
</feature>
<dbReference type="OrthoDB" id="9775849at2"/>
<dbReference type="Pfam" id="PF00294">
    <property type="entry name" value="PfkB"/>
    <property type="match status" value="1"/>
</dbReference>
<name>A0A1H7W644_OLID1</name>
<keyword evidence="10 12" id="KW-0630">Potassium</keyword>
<evidence type="ECO:0000256" key="2">
    <source>
        <dbReference type="ARBA" id="ARBA00012035"/>
    </source>
</evidence>
<dbReference type="EC" id="2.7.1.15" evidence="2 12"/>
<dbReference type="GO" id="GO:0005524">
    <property type="term" value="F:ATP binding"/>
    <property type="evidence" value="ECO:0007669"/>
    <property type="project" value="UniProtKB-UniRule"/>
</dbReference>
<dbReference type="InterPro" id="IPR002139">
    <property type="entry name" value="Ribo/fructo_kinase"/>
</dbReference>
<feature type="binding site" evidence="12">
    <location>
        <begin position="12"/>
        <end position="14"/>
    </location>
    <ligand>
        <name>substrate</name>
    </ligand>
</feature>
<accession>A0A1H7W644</accession>
<comment type="cofactor">
    <cofactor evidence="12">
        <name>Mg(2+)</name>
        <dbReference type="ChEBI" id="CHEBI:18420"/>
    </cofactor>
    <text evidence="12">Requires a divalent cation, most likely magnesium in vivo, as an electrophilic catalyst to aid phosphoryl group transfer. It is the chelate of the metal and the nucleotide that is the actual substrate.</text>
</comment>
<comment type="caution">
    <text evidence="12">Lacks conserved residue(s) required for the propagation of feature annotation.</text>
</comment>
<comment type="activity regulation">
    <text evidence="12">Activated by a monovalent cation that binds near, but not in, the active site. The most likely occupant of the site in vivo is potassium. Ion binding induces a conformational change that may alter substrate affinity.</text>
</comment>
<keyword evidence="11 12" id="KW-0119">Carbohydrate metabolism</keyword>
<evidence type="ECO:0000256" key="7">
    <source>
        <dbReference type="ARBA" id="ARBA00022777"/>
    </source>
</evidence>
<evidence type="ECO:0000313" key="14">
    <source>
        <dbReference type="EMBL" id="SEM16535.1"/>
    </source>
</evidence>
<reference evidence="15" key="1">
    <citation type="submission" date="2016-10" db="EMBL/GenBank/DDBJ databases">
        <authorList>
            <person name="Varghese N."/>
            <person name="Submissions S."/>
        </authorList>
    </citation>
    <scope>NUCLEOTIDE SEQUENCE [LARGE SCALE GENOMIC DNA]</scope>
    <source>
        <strain evidence="15">DSM 18733</strain>
    </source>
</reference>
<dbReference type="STRING" id="407022.SAMN05661044_04419"/>
<feature type="binding site" evidence="12">
    <location>
        <position position="292"/>
    </location>
    <ligand>
        <name>K(+)</name>
        <dbReference type="ChEBI" id="CHEBI:29103"/>
    </ligand>
</feature>
<feature type="binding site" evidence="12">
    <location>
        <begin position="40"/>
        <end position="44"/>
    </location>
    <ligand>
        <name>substrate</name>
    </ligand>
</feature>
<dbReference type="InterPro" id="IPR002173">
    <property type="entry name" value="Carboh/pur_kinase_PfkB_CS"/>
</dbReference>
<dbReference type="InterPro" id="IPR011877">
    <property type="entry name" value="Ribokinase"/>
</dbReference>
<keyword evidence="6 12" id="KW-0547">Nucleotide-binding</keyword>
<dbReference type="InterPro" id="IPR011611">
    <property type="entry name" value="PfkB_dom"/>
</dbReference>
<feature type="binding site" evidence="12">
    <location>
        <position position="249"/>
    </location>
    <ligand>
        <name>K(+)</name>
        <dbReference type="ChEBI" id="CHEBI:29103"/>
    </ligand>
</feature>
<dbReference type="EMBL" id="FOAF01000008">
    <property type="protein sequence ID" value="SEM16535.1"/>
    <property type="molecule type" value="Genomic_DNA"/>
</dbReference>
<keyword evidence="12" id="KW-0963">Cytoplasm</keyword>
<feature type="domain" description="Carbohydrate kinase PfkB" evidence="13">
    <location>
        <begin position="4"/>
        <end position="294"/>
    </location>
</feature>
<keyword evidence="8 12" id="KW-0067">ATP-binding</keyword>
<feature type="binding site" evidence="12">
    <location>
        <position position="283"/>
    </location>
    <ligand>
        <name>K(+)</name>
        <dbReference type="ChEBI" id="CHEBI:29103"/>
    </ligand>
</feature>
<evidence type="ECO:0000259" key="13">
    <source>
        <dbReference type="Pfam" id="PF00294"/>
    </source>
</evidence>
<gene>
    <name evidence="12" type="primary">rbsK</name>
    <name evidence="14" type="ORF">SAMN05661044_04419</name>
</gene>
<comment type="subcellular location">
    <subcellularLocation>
        <location evidence="12">Cytoplasm</location>
    </subcellularLocation>
</comment>
<dbReference type="PANTHER" id="PTHR10584">
    <property type="entry name" value="SUGAR KINASE"/>
    <property type="match status" value="1"/>
</dbReference>
<dbReference type="RefSeq" id="WP_093329061.1">
    <property type="nucleotide sequence ID" value="NZ_FOAF01000008.1"/>
</dbReference>
<organism evidence="14 15">
    <name type="scientific">Olivibacter domesticus</name>
    <name type="common">Pseudosphingobacterium domesticum</name>
    <dbReference type="NCBI Taxonomy" id="407022"/>
    <lineage>
        <taxon>Bacteria</taxon>
        <taxon>Pseudomonadati</taxon>
        <taxon>Bacteroidota</taxon>
        <taxon>Sphingobacteriia</taxon>
        <taxon>Sphingobacteriales</taxon>
        <taxon>Sphingobacteriaceae</taxon>
        <taxon>Olivibacter</taxon>
    </lineage>
</organism>
<dbReference type="HAMAP" id="MF_01987">
    <property type="entry name" value="Ribokinase"/>
    <property type="match status" value="1"/>
</dbReference>
<comment type="subunit">
    <text evidence="12">Homodimer.</text>
</comment>
<protein>
    <recommendedName>
        <fullName evidence="3 12">Ribokinase</fullName>
        <shortName evidence="12">RK</shortName>
        <ecNumber evidence="2 12">2.7.1.15</ecNumber>
    </recommendedName>
</protein>
<evidence type="ECO:0000256" key="8">
    <source>
        <dbReference type="ARBA" id="ARBA00022840"/>
    </source>
</evidence>
<dbReference type="GO" id="GO:0005829">
    <property type="term" value="C:cytosol"/>
    <property type="evidence" value="ECO:0007669"/>
    <property type="project" value="TreeGrafter"/>
</dbReference>
<comment type="function">
    <text evidence="12">Catalyzes the phosphorylation of ribose at O-5 in a reaction requiring ATP and magnesium. The resulting D-ribose-5-phosphate can then be used either for sythesis of nucleotides, histidine, and tryptophan, or as a component of the pentose phosphate pathway.</text>
</comment>
<feature type="binding site" evidence="12">
    <location>
        <position position="247"/>
    </location>
    <ligand>
        <name>K(+)</name>
        <dbReference type="ChEBI" id="CHEBI:29103"/>
    </ligand>
</feature>
<comment type="similarity">
    <text evidence="1">Belongs to the carbohydrate kinase pfkB family.</text>
</comment>
<comment type="similarity">
    <text evidence="12">Belongs to the carbohydrate kinase PfkB family. Ribokinase subfamily.</text>
</comment>
<feature type="binding site" evidence="12">
    <location>
        <begin position="221"/>
        <end position="226"/>
    </location>
    <ligand>
        <name>ATP</name>
        <dbReference type="ChEBI" id="CHEBI:30616"/>
    </ligand>
</feature>
<dbReference type="PANTHER" id="PTHR10584:SF166">
    <property type="entry name" value="RIBOKINASE"/>
    <property type="match status" value="1"/>
</dbReference>
<feature type="binding site" evidence="12">
    <location>
        <begin position="252"/>
        <end position="253"/>
    </location>
    <ligand>
        <name>ATP</name>
        <dbReference type="ChEBI" id="CHEBI:30616"/>
    </ligand>
</feature>
<evidence type="ECO:0000256" key="9">
    <source>
        <dbReference type="ARBA" id="ARBA00022842"/>
    </source>
</evidence>
<evidence type="ECO:0000256" key="12">
    <source>
        <dbReference type="HAMAP-Rule" id="MF_01987"/>
    </source>
</evidence>
<feature type="active site" description="Proton acceptor" evidence="12">
    <location>
        <position position="253"/>
    </location>
</feature>
<evidence type="ECO:0000256" key="3">
    <source>
        <dbReference type="ARBA" id="ARBA00016943"/>
    </source>
</evidence>
<comment type="pathway">
    <text evidence="12">Carbohydrate metabolism; D-ribose degradation; D-ribose 5-phosphate from beta-D-ribopyranose: step 2/2.</text>
</comment>
<sequence>MSSKIIVVGSSNMDMVVKSTHIPAPGETVLGGDFLMNPGGKGANQAVAAARLGGKVAFITKIGNYIFGHQLAQLFGEEEINMKGILADANSPSGIALITVDEVGENSIVVAPGANAHLNKQDVITKLKAYPAAKIILLQLEIPIETVEAILRYAQEKDIRIMVNPAPVNKRILNLFPFIDILTPNAKEAEMLSGIAISDIETAKLAASEICKKGVKEVIITLGKLGAIQVNKDGARHIEAPQVAAIDTTAAGDVFNGAIAVYLAEGKTLLEAISFACKAAAIAVTKLGAYSSIPYRKEVLLANTE</sequence>
<dbReference type="UniPathway" id="UPA00916">
    <property type="reaction ID" value="UER00889"/>
</dbReference>
<dbReference type="Proteomes" id="UP000199421">
    <property type="component" value="Unassembled WGS sequence"/>
</dbReference>
<feature type="binding site" evidence="12">
    <location>
        <position position="185"/>
    </location>
    <ligand>
        <name>ATP</name>
        <dbReference type="ChEBI" id="CHEBI:30616"/>
    </ligand>
</feature>
<evidence type="ECO:0000256" key="10">
    <source>
        <dbReference type="ARBA" id="ARBA00022958"/>
    </source>
</evidence>
<evidence type="ECO:0000256" key="5">
    <source>
        <dbReference type="ARBA" id="ARBA00022723"/>
    </source>
</evidence>
<dbReference type="PRINTS" id="PR00990">
    <property type="entry name" value="RIBOKINASE"/>
</dbReference>
<dbReference type="NCBIfam" id="TIGR02152">
    <property type="entry name" value="D_ribokin_bact"/>
    <property type="match status" value="1"/>
</dbReference>
<keyword evidence="9 12" id="KW-0460">Magnesium</keyword>
<dbReference type="SUPFAM" id="SSF53613">
    <property type="entry name" value="Ribokinase-like"/>
    <property type="match status" value="1"/>
</dbReference>
<comment type="catalytic activity">
    <reaction evidence="12">
        <text>D-ribose + ATP = D-ribose 5-phosphate + ADP + H(+)</text>
        <dbReference type="Rhea" id="RHEA:13697"/>
        <dbReference type="ChEBI" id="CHEBI:15378"/>
        <dbReference type="ChEBI" id="CHEBI:30616"/>
        <dbReference type="ChEBI" id="CHEBI:47013"/>
        <dbReference type="ChEBI" id="CHEBI:78346"/>
        <dbReference type="ChEBI" id="CHEBI:456216"/>
        <dbReference type="EC" id="2.7.1.15"/>
    </reaction>
</comment>
<evidence type="ECO:0000256" key="4">
    <source>
        <dbReference type="ARBA" id="ARBA00022679"/>
    </source>
</evidence>
<proteinExistence type="inferred from homology"/>
<evidence type="ECO:0000256" key="1">
    <source>
        <dbReference type="ARBA" id="ARBA00005380"/>
    </source>
</evidence>